<comment type="caution">
    <text evidence="2">The sequence shown here is derived from an EMBL/GenBank/DDBJ whole genome shotgun (WGS) entry which is preliminary data.</text>
</comment>
<dbReference type="EMBL" id="QPKB01000024">
    <property type="protein sequence ID" value="RWR97727.1"/>
    <property type="molecule type" value="Genomic_DNA"/>
</dbReference>
<reference evidence="2 3" key="1">
    <citation type="journal article" date="2019" name="Nat. Plants">
        <title>Stout camphor tree genome fills gaps in understanding of flowering plant genome evolution.</title>
        <authorList>
            <person name="Chaw S.M."/>
            <person name="Liu Y.C."/>
            <person name="Wu Y.W."/>
            <person name="Wang H.Y."/>
            <person name="Lin C.I."/>
            <person name="Wu C.S."/>
            <person name="Ke H.M."/>
            <person name="Chang L.Y."/>
            <person name="Hsu C.Y."/>
            <person name="Yang H.T."/>
            <person name="Sudianto E."/>
            <person name="Hsu M.H."/>
            <person name="Wu K.P."/>
            <person name="Wang L.N."/>
            <person name="Leebens-Mack J.H."/>
            <person name="Tsai I.J."/>
        </authorList>
    </citation>
    <scope>NUCLEOTIDE SEQUENCE [LARGE SCALE GENOMIC DNA]</scope>
    <source>
        <strain evidence="3">cv. Chaw 1501</strain>
        <tissue evidence="2">Young leaves</tissue>
    </source>
</reference>
<protein>
    <submittedName>
        <fullName evidence="2">Photosystem II CP43 reaction center-like protein</fullName>
    </submittedName>
</protein>
<dbReference type="SUPFAM" id="SSF161077">
    <property type="entry name" value="Photosystem II antenna protein-like"/>
    <property type="match status" value="1"/>
</dbReference>
<feature type="compositionally biased region" description="Low complexity" evidence="1">
    <location>
        <begin position="193"/>
        <end position="202"/>
    </location>
</feature>
<evidence type="ECO:0000313" key="2">
    <source>
        <dbReference type="EMBL" id="RWR97727.1"/>
    </source>
</evidence>
<dbReference type="SUPFAM" id="SSF81483">
    <property type="entry name" value="Bacterial photosystem II reaction centre, L and M subunits"/>
    <property type="match status" value="1"/>
</dbReference>
<sequence length="294" mass="31751">MGVACLLGAAPLCAINGATVEKTEFEDGDIPCFCFSPLKRPYWSLLTASGPKDSGLLFPLVTSLLFVPVTGIRAWMAAQNQPHENLIFPEAVETLFNGTLALAGRDQETTGFAWWAGNARQLHLSVLGFGGIYHALLGPETLEESFPFFGYLSFNRLFFFVNATDGPAEKRKRKRPISKVPYVIGALKPAPQTKKASSSENSSARERTPAFEPAKKTEVRASALRLSSGSQPSFAPLGSPTLAPSFAGASAFFLSCLLASELAKTLRLIDKRASVRSLHSTTLCKGYEVTSARR</sequence>
<accession>A0A443Q416</accession>
<dbReference type="GO" id="GO:0016168">
    <property type="term" value="F:chlorophyll binding"/>
    <property type="evidence" value="ECO:0007669"/>
    <property type="project" value="InterPro"/>
</dbReference>
<dbReference type="Proteomes" id="UP000283530">
    <property type="component" value="Unassembled WGS sequence"/>
</dbReference>
<dbReference type="GO" id="GO:0009772">
    <property type="term" value="P:photosynthetic electron transport in photosystem II"/>
    <property type="evidence" value="ECO:0007669"/>
    <property type="project" value="InterPro"/>
</dbReference>
<keyword evidence="3" id="KW-1185">Reference proteome</keyword>
<dbReference type="GO" id="GO:0009521">
    <property type="term" value="C:photosystem"/>
    <property type="evidence" value="ECO:0007669"/>
    <property type="project" value="InterPro"/>
</dbReference>
<organism evidence="2 3">
    <name type="scientific">Cinnamomum micranthum f. kanehirae</name>
    <dbReference type="NCBI Taxonomy" id="337451"/>
    <lineage>
        <taxon>Eukaryota</taxon>
        <taxon>Viridiplantae</taxon>
        <taxon>Streptophyta</taxon>
        <taxon>Embryophyta</taxon>
        <taxon>Tracheophyta</taxon>
        <taxon>Spermatophyta</taxon>
        <taxon>Magnoliopsida</taxon>
        <taxon>Magnoliidae</taxon>
        <taxon>Laurales</taxon>
        <taxon>Lauraceae</taxon>
        <taxon>Cinnamomum</taxon>
    </lineage>
</organism>
<dbReference type="InterPro" id="IPR036854">
    <property type="entry name" value="Photo_II_D1/D2_sf"/>
</dbReference>
<dbReference type="InterPro" id="IPR036001">
    <property type="entry name" value="PS_II_antenna-like_sf"/>
</dbReference>
<feature type="compositionally biased region" description="Basic and acidic residues" evidence="1">
    <location>
        <begin position="203"/>
        <end position="214"/>
    </location>
</feature>
<gene>
    <name evidence="2" type="ORF">CKAN_02718000</name>
</gene>
<evidence type="ECO:0000256" key="1">
    <source>
        <dbReference type="SAM" id="MobiDB-lite"/>
    </source>
</evidence>
<proteinExistence type="predicted"/>
<dbReference type="STRING" id="337451.A0A443Q416"/>
<evidence type="ECO:0000313" key="3">
    <source>
        <dbReference type="Proteomes" id="UP000283530"/>
    </source>
</evidence>
<dbReference type="AlphaFoldDB" id="A0A443Q416"/>
<feature type="region of interest" description="Disordered" evidence="1">
    <location>
        <begin position="189"/>
        <end position="214"/>
    </location>
</feature>
<name>A0A443Q416_9MAGN</name>